<organism evidence="8 9">
    <name type="scientific">Mycena chlorophos</name>
    <name type="common">Agaric fungus</name>
    <name type="synonym">Agaricus chlorophos</name>
    <dbReference type="NCBI Taxonomy" id="658473"/>
    <lineage>
        <taxon>Eukaryota</taxon>
        <taxon>Fungi</taxon>
        <taxon>Dikarya</taxon>
        <taxon>Basidiomycota</taxon>
        <taxon>Agaricomycotina</taxon>
        <taxon>Agaricomycetes</taxon>
        <taxon>Agaricomycetidae</taxon>
        <taxon>Agaricales</taxon>
        <taxon>Marasmiineae</taxon>
        <taxon>Mycenaceae</taxon>
        <taxon>Mycena</taxon>
    </lineage>
</organism>
<dbReference type="InterPro" id="IPR036259">
    <property type="entry name" value="MFS_trans_sf"/>
</dbReference>
<dbReference type="SUPFAM" id="SSF103473">
    <property type="entry name" value="MFS general substrate transporter"/>
    <property type="match status" value="1"/>
</dbReference>
<feature type="transmembrane region" description="Helical" evidence="6">
    <location>
        <begin position="144"/>
        <end position="166"/>
    </location>
</feature>
<name>A0ABQ0M4M4_MYCCL</name>
<feature type="transmembrane region" description="Helical" evidence="6">
    <location>
        <begin position="435"/>
        <end position="456"/>
    </location>
</feature>
<keyword evidence="4 6" id="KW-0472">Membrane</keyword>
<feature type="transmembrane region" description="Helical" evidence="6">
    <location>
        <begin position="410"/>
        <end position="428"/>
    </location>
</feature>
<keyword evidence="9" id="KW-1185">Reference proteome</keyword>
<feature type="transmembrane region" description="Helical" evidence="6">
    <location>
        <begin position="68"/>
        <end position="93"/>
    </location>
</feature>
<protein>
    <submittedName>
        <fullName evidence="8">MFS transporter</fullName>
    </submittedName>
</protein>
<evidence type="ECO:0000256" key="2">
    <source>
        <dbReference type="ARBA" id="ARBA00022692"/>
    </source>
</evidence>
<keyword evidence="3 6" id="KW-1133">Transmembrane helix</keyword>
<dbReference type="EMBL" id="DF849623">
    <property type="protein sequence ID" value="GAT58293.1"/>
    <property type="molecule type" value="Genomic_DNA"/>
</dbReference>
<dbReference type="Proteomes" id="UP000815677">
    <property type="component" value="Unassembled WGS sequence"/>
</dbReference>
<evidence type="ECO:0000256" key="5">
    <source>
        <dbReference type="SAM" id="MobiDB-lite"/>
    </source>
</evidence>
<evidence type="ECO:0000259" key="7">
    <source>
        <dbReference type="PROSITE" id="PS50850"/>
    </source>
</evidence>
<gene>
    <name evidence="8" type="ORF">MCHLO_14738</name>
</gene>
<evidence type="ECO:0000313" key="9">
    <source>
        <dbReference type="Proteomes" id="UP000815677"/>
    </source>
</evidence>
<comment type="subcellular location">
    <subcellularLocation>
        <location evidence="1">Membrane</location>
        <topology evidence="1">Multi-pass membrane protein</topology>
    </subcellularLocation>
</comment>
<evidence type="ECO:0000256" key="4">
    <source>
        <dbReference type="ARBA" id="ARBA00023136"/>
    </source>
</evidence>
<dbReference type="PANTHER" id="PTHR23502:SF184">
    <property type="entry name" value="MAJOR FACILITATOR SUPERFAMILY (MFS) PROFILE DOMAIN-CONTAINING PROTEIN"/>
    <property type="match status" value="1"/>
</dbReference>
<feature type="compositionally biased region" description="Basic and acidic residues" evidence="5">
    <location>
        <begin position="1"/>
        <end position="20"/>
    </location>
</feature>
<evidence type="ECO:0000313" key="8">
    <source>
        <dbReference type="EMBL" id="GAT58293.1"/>
    </source>
</evidence>
<accession>A0ABQ0M4M4</accession>
<dbReference type="Pfam" id="PF07690">
    <property type="entry name" value="MFS_1"/>
    <property type="match status" value="1"/>
</dbReference>
<dbReference type="InterPro" id="IPR020846">
    <property type="entry name" value="MFS_dom"/>
</dbReference>
<keyword evidence="2 6" id="KW-0812">Transmembrane</keyword>
<feature type="domain" description="Major facilitator superfamily (MFS) profile" evidence="7">
    <location>
        <begin position="70"/>
        <end position="492"/>
    </location>
</feature>
<feature type="transmembrane region" description="Helical" evidence="6">
    <location>
        <begin position="105"/>
        <end position="124"/>
    </location>
</feature>
<dbReference type="CDD" id="cd17323">
    <property type="entry name" value="MFS_Tpo1_MDR_like"/>
    <property type="match status" value="1"/>
</dbReference>
<dbReference type="PANTHER" id="PTHR23502">
    <property type="entry name" value="MAJOR FACILITATOR SUPERFAMILY"/>
    <property type="match status" value="1"/>
</dbReference>
<evidence type="ECO:0000256" key="3">
    <source>
        <dbReference type="ARBA" id="ARBA00022989"/>
    </source>
</evidence>
<proteinExistence type="predicted"/>
<feature type="region of interest" description="Disordered" evidence="5">
    <location>
        <begin position="1"/>
        <end position="58"/>
    </location>
</feature>
<feature type="transmembrane region" description="Helical" evidence="6">
    <location>
        <begin position="376"/>
        <end position="404"/>
    </location>
</feature>
<feature type="transmembrane region" description="Helical" evidence="6">
    <location>
        <begin position="330"/>
        <end position="355"/>
    </location>
</feature>
<dbReference type="Gene3D" id="1.20.1250.20">
    <property type="entry name" value="MFS general substrate transporter like domains"/>
    <property type="match status" value="1"/>
</dbReference>
<reference evidence="8" key="1">
    <citation type="submission" date="2014-09" db="EMBL/GenBank/DDBJ databases">
        <title>Genome sequence of the luminous mushroom Mycena chlorophos for searching fungal bioluminescence genes.</title>
        <authorList>
            <person name="Tanaka Y."/>
            <person name="Kasuga D."/>
            <person name="Oba Y."/>
            <person name="Hase S."/>
            <person name="Sato K."/>
            <person name="Oba Y."/>
            <person name="Sakakibara Y."/>
        </authorList>
    </citation>
    <scope>NUCLEOTIDE SEQUENCE</scope>
</reference>
<evidence type="ECO:0000256" key="6">
    <source>
        <dbReference type="SAM" id="Phobius"/>
    </source>
</evidence>
<feature type="transmembrane region" description="Helical" evidence="6">
    <location>
        <begin position="468"/>
        <end position="490"/>
    </location>
</feature>
<evidence type="ECO:0000256" key="1">
    <source>
        <dbReference type="ARBA" id="ARBA00004141"/>
    </source>
</evidence>
<dbReference type="PROSITE" id="PS50850">
    <property type="entry name" value="MFS"/>
    <property type="match status" value="1"/>
</dbReference>
<dbReference type="InterPro" id="IPR011701">
    <property type="entry name" value="MFS"/>
</dbReference>
<feature type="transmembrane region" description="Helical" evidence="6">
    <location>
        <begin position="228"/>
        <end position="252"/>
    </location>
</feature>
<sequence>MDADLEATRTLDRQVSRDDATLDVPEDMEKGLQSPGTTKLLRPSPKMPATLAPDDPENPRNWGVPKKIVVNAILCIWVLTLSYSSTAYVASIPALHKKFHASQEVSVLGVTLNVFGFAAGPLLMAPLSEIYGRQIVYRVAGLGYSAFAFGAAFAPNIAGLLVMRFFDGFFGSASINNVPASVGDFTTLTERLMYSSLYAAMAFGGPSIGPLVSTFIETYAGYQWNLRVIAIFSTFLSLLVAFVPETSGPILLRRKLKREGTEVAEPSVSELISTMKTAISRPLVYLFTEPVVMLVSIYLSVLYGILYGFFEAFTVVWVDTRGFSQTSFGLTYISLALGFLIGILLIITIGQRMYVSRARSDMAKGIPVRPEARLVLGYYGAILCPIALFIFAWTAPFTWIHWVVPCLGELLFSLSMLLIFTSFIPFLIDCYQLTAASALAAGMTSRALVGGAFPLFSIQMYENLTVQGATSLLAGISCLCAPIPFIFRAYGDQLRARSRIGASGHGPGATVHFASTHNHVALPNSRDECKSRPSSVRIDSEAAGRRHSFLSVDVSHALVPSRTLPLAMLLPLPLLLLPLLALIKGSELGTPQNTNSTSLLVNAIVSANNISFAECWEIVPGYQISTVGGTVGDQVLQLGNMTTAVIIVIPSDDGPNNGGLHNGAHSQWVFALTGGATVTFPEHSGGFSIPAGGVFISTDILGTSTLGHQTIWDAGTKFIQAPFANGAVINHTVVESHRCAGNFNEH</sequence>
<feature type="transmembrane region" description="Helical" evidence="6">
    <location>
        <begin position="283"/>
        <end position="310"/>
    </location>
</feature>